<dbReference type="PANTHER" id="PTHR48019">
    <property type="entry name" value="SERUM RESPONSE FACTOR HOMOLOG"/>
    <property type="match status" value="1"/>
</dbReference>
<evidence type="ECO:0000256" key="2">
    <source>
        <dbReference type="ARBA" id="ARBA00023015"/>
    </source>
</evidence>
<keyword evidence="4" id="KW-0804">Transcription</keyword>
<evidence type="ECO:0000256" key="1">
    <source>
        <dbReference type="ARBA" id="ARBA00004123"/>
    </source>
</evidence>
<dbReference type="InterPro" id="IPR002100">
    <property type="entry name" value="TF_MADSbox"/>
</dbReference>
<protein>
    <submittedName>
        <fullName evidence="7">MADS-box transcription factor</fullName>
    </submittedName>
</protein>
<sequence>MTRKKLNLAYICNDWARKSTFKKRKKSLVKKLSELSTLCGIDACAIIRSPYEAEPEALPSAAGVQRVVAKFRKMPEMEQSKNMVNQQGFLSQRISKTSDQLKRLRNNNREWELRQVISQSLAGNYMRLESFNAMDLNDLRWLIDSDLKDIHKGIINNKMSSQMAAAPVAVAVDGGHTRGRESANAVAVAAEVMNLENSGMQRQQWSMDSMNNPQDHGHNHAQHMGFGGDEMNFPFGDNNQWSNGFFP</sequence>
<name>A0A2P5BG92_TREOI</name>
<evidence type="ECO:0000256" key="5">
    <source>
        <dbReference type="ARBA" id="ARBA00023242"/>
    </source>
</evidence>
<reference evidence="8" key="1">
    <citation type="submission" date="2016-06" db="EMBL/GenBank/DDBJ databases">
        <title>Parallel loss of symbiosis genes in relatives of nitrogen-fixing non-legume Parasponia.</title>
        <authorList>
            <person name="Van Velzen R."/>
            <person name="Holmer R."/>
            <person name="Bu F."/>
            <person name="Rutten L."/>
            <person name="Van Zeijl A."/>
            <person name="Liu W."/>
            <person name="Santuari L."/>
            <person name="Cao Q."/>
            <person name="Sharma T."/>
            <person name="Shen D."/>
            <person name="Roswanjaya Y."/>
            <person name="Wardhani T."/>
            <person name="Kalhor M.S."/>
            <person name="Jansen J."/>
            <person name="Van den Hoogen J."/>
            <person name="Gungor B."/>
            <person name="Hartog M."/>
            <person name="Hontelez J."/>
            <person name="Verver J."/>
            <person name="Yang W.-C."/>
            <person name="Schijlen E."/>
            <person name="Repin R."/>
            <person name="Schilthuizen M."/>
            <person name="Schranz E."/>
            <person name="Heidstra R."/>
            <person name="Miyata K."/>
            <person name="Fedorova E."/>
            <person name="Kohlen W."/>
            <person name="Bisseling T."/>
            <person name="Smit S."/>
            <person name="Geurts R."/>
        </authorList>
    </citation>
    <scope>NUCLEOTIDE SEQUENCE [LARGE SCALE GENOMIC DNA]</scope>
    <source>
        <strain evidence="8">cv. RG33-2</strain>
    </source>
</reference>
<dbReference type="Pfam" id="PF00319">
    <property type="entry name" value="SRF-TF"/>
    <property type="match status" value="1"/>
</dbReference>
<keyword evidence="3" id="KW-0238">DNA-binding</keyword>
<evidence type="ECO:0000256" key="3">
    <source>
        <dbReference type="ARBA" id="ARBA00023125"/>
    </source>
</evidence>
<dbReference type="GO" id="GO:0045944">
    <property type="term" value="P:positive regulation of transcription by RNA polymerase II"/>
    <property type="evidence" value="ECO:0007669"/>
    <property type="project" value="InterPro"/>
</dbReference>
<feature type="domain" description="MADS-box" evidence="6">
    <location>
        <begin position="1"/>
        <end position="49"/>
    </location>
</feature>
<proteinExistence type="predicted"/>
<dbReference type="OrthoDB" id="779403at2759"/>
<evidence type="ECO:0000256" key="4">
    <source>
        <dbReference type="ARBA" id="ARBA00023163"/>
    </source>
</evidence>
<dbReference type="AlphaFoldDB" id="A0A2P5BG92"/>
<keyword evidence="5" id="KW-0539">Nucleus</keyword>
<dbReference type="CDD" id="cd00266">
    <property type="entry name" value="MADS_SRF_like"/>
    <property type="match status" value="1"/>
</dbReference>
<dbReference type="GO" id="GO:0046983">
    <property type="term" value="F:protein dimerization activity"/>
    <property type="evidence" value="ECO:0007669"/>
    <property type="project" value="InterPro"/>
</dbReference>
<dbReference type="SUPFAM" id="SSF55455">
    <property type="entry name" value="SRF-like"/>
    <property type="match status" value="1"/>
</dbReference>
<dbReference type="FunFam" id="3.40.1810.10:FF:000018">
    <property type="entry name" value="agamous-like MADS-box protein AGL80"/>
    <property type="match status" value="1"/>
</dbReference>
<dbReference type="PROSITE" id="PS50066">
    <property type="entry name" value="MADS_BOX_2"/>
    <property type="match status" value="1"/>
</dbReference>
<accession>A0A2P5BG92</accession>
<dbReference type="EMBL" id="JXTC01000528">
    <property type="protein sequence ID" value="PON47821.1"/>
    <property type="molecule type" value="Genomic_DNA"/>
</dbReference>
<dbReference type="GO" id="GO:0005634">
    <property type="term" value="C:nucleus"/>
    <property type="evidence" value="ECO:0007669"/>
    <property type="project" value="UniProtKB-SubCell"/>
</dbReference>
<evidence type="ECO:0000313" key="7">
    <source>
        <dbReference type="EMBL" id="PON47821.1"/>
    </source>
</evidence>
<dbReference type="FunCoup" id="A0A2P5BG92">
    <property type="interactions" value="50"/>
</dbReference>
<dbReference type="InterPro" id="IPR036879">
    <property type="entry name" value="TF_MADSbox_sf"/>
</dbReference>
<dbReference type="SMART" id="SM00432">
    <property type="entry name" value="MADS"/>
    <property type="match status" value="1"/>
</dbReference>
<dbReference type="GO" id="GO:0000981">
    <property type="term" value="F:DNA-binding transcription factor activity, RNA polymerase II-specific"/>
    <property type="evidence" value="ECO:0007669"/>
    <property type="project" value="InterPro"/>
</dbReference>
<dbReference type="InterPro" id="IPR033897">
    <property type="entry name" value="SRF-like_MADS-box"/>
</dbReference>
<dbReference type="InParanoid" id="A0A2P5BG92"/>
<gene>
    <name evidence="7" type="primary">TorMADS4</name>
    <name evidence="7" type="ORF">TorRG33x02_322100</name>
</gene>
<comment type="caution">
    <text evidence="7">The sequence shown here is derived from an EMBL/GenBank/DDBJ whole genome shotgun (WGS) entry which is preliminary data.</text>
</comment>
<dbReference type="STRING" id="63057.A0A2P5BG92"/>
<dbReference type="InterPro" id="IPR050142">
    <property type="entry name" value="MADS-box/MEF2_TF"/>
</dbReference>
<dbReference type="Proteomes" id="UP000237000">
    <property type="component" value="Unassembled WGS sequence"/>
</dbReference>
<evidence type="ECO:0000259" key="6">
    <source>
        <dbReference type="PROSITE" id="PS50066"/>
    </source>
</evidence>
<dbReference type="GO" id="GO:0000987">
    <property type="term" value="F:cis-regulatory region sequence-specific DNA binding"/>
    <property type="evidence" value="ECO:0007669"/>
    <property type="project" value="InterPro"/>
</dbReference>
<evidence type="ECO:0000313" key="8">
    <source>
        <dbReference type="Proteomes" id="UP000237000"/>
    </source>
</evidence>
<comment type="subcellular location">
    <subcellularLocation>
        <location evidence="1">Nucleus</location>
    </subcellularLocation>
</comment>
<keyword evidence="8" id="KW-1185">Reference proteome</keyword>
<organism evidence="7 8">
    <name type="scientific">Trema orientale</name>
    <name type="common">Charcoal tree</name>
    <name type="synonym">Celtis orientalis</name>
    <dbReference type="NCBI Taxonomy" id="63057"/>
    <lineage>
        <taxon>Eukaryota</taxon>
        <taxon>Viridiplantae</taxon>
        <taxon>Streptophyta</taxon>
        <taxon>Embryophyta</taxon>
        <taxon>Tracheophyta</taxon>
        <taxon>Spermatophyta</taxon>
        <taxon>Magnoliopsida</taxon>
        <taxon>eudicotyledons</taxon>
        <taxon>Gunneridae</taxon>
        <taxon>Pentapetalae</taxon>
        <taxon>rosids</taxon>
        <taxon>fabids</taxon>
        <taxon>Rosales</taxon>
        <taxon>Cannabaceae</taxon>
        <taxon>Trema</taxon>
    </lineage>
</organism>
<keyword evidence="2" id="KW-0805">Transcription regulation</keyword>
<dbReference type="Gene3D" id="3.40.1810.10">
    <property type="entry name" value="Transcription factor, MADS-box"/>
    <property type="match status" value="1"/>
</dbReference>